<proteinExistence type="predicted"/>
<reference evidence="1" key="2">
    <citation type="submission" date="2020-09" db="EMBL/GenBank/DDBJ databases">
        <authorList>
            <person name="Sun Q."/>
            <person name="Kim S."/>
        </authorList>
    </citation>
    <scope>NUCLEOTIDE SEQUENCE</scope>
    <source>
        <strain evidence="1">KCTC 42731</strain>
    </source>
</reference>
<accession>A0A919BHC3</accession>
<reference evidence="1" key="1">
    <citation type="journal article" date="2014" name="Int. J. Syst. Evol. Microbiol.">
        <title>Complete genome sequence of Corynebacterium casei LMG S-19264T (=DSM 44701T), isolated from a smear-ripened cheese.</title>
        <authorList>
            <consortium name="US DOE Joint Genome Institute (JGI-PGF)"/>
            <person name="Walter F."/>
            <person name="Albersmeier A."/>
            <person name="Kalinowski J."/>
            <person name="Ruckert C."/>
        </authorList>
    </citation>
    <scope>NUCLEOTIDE SEQUENCE</scope>
    <source>
        <strain evidence="1">KCTC 42731</strain>
    </source>
</reference>
<keyword evidence="2" id="KW-1185">Reference proteome</keyword>
<protein>
    <submittedName>
        <fullName evidence="1">Uncharacterized protein</fullName>
    </submittedName>
</protein>
<dbReference type="AlphaFoldDB" id="A0A919BHC3"/>
<name>A0A919BHC3_9GAMM</name>
<organism evidence="1 2">
    <name type="scientific">Thalassotalea marina</name>
    <dbReference type="NCBI Taxonomy" id="1673741"/>
    <lineage>
        <taxon>Bacteria</taxon>
        <taxon>Pseudomonadati</taxon>
        <taxon>Pseudomonadota</taxon>
        <taxon>Gammaproteobacteria</taxon>
        <taxon>Alteromonadales</taxon>
        <taxon>Colwelliaceae</taxon>
        <taxon>Thalassotalea</taxon>
    </lineage>
</organism>
<gene>
    <name evidence="1" type="ORF">GCM10017161_14590</name>
</gene>
<sequence>MPYPYTAVNKNNLFKTFSLLLMLTVAFAFSSITYAFEGYAIISLNPDFKTLSKGKARMLYRGKIKTLQGQIIELSDWPSENEVRTTFYQELLGKDLAQMNAHWAGLSFSGKARVPKEIDNANLESLLQWLSEKDSRIGYAPLANLPKHVNVLYVVEKEKQQ</sequence>
<comment type="caution">
    <text evidence="1">The sequence shown here is derived from an EMBL/GenBank/DDBJ whole genome shotgun (WGS) entry which is preliminary data.</text>
</comment>
<evidence type="ECO:0000313" key="1">
    <source>
        <dbReference type="EMBL" id="GHF88008.1"/>
    </source>
</evidence>
<dbReference type="EMBL" id="BNCK01000003">
    <property type="protein sequence ID" value="GHF88008.1"/>
    <property type="molecule type" value="Genomic_DNA"/>
</dbReference>
<dbReference type="Proteomes" id="UP000623842">
    <property type="component" value="Unassembled WGS sequence"/>
</dbReference>
<evidence type="ECO:0000313" key="2">
    <source>
        <dbReference type="Proteomes" id="UP000623842"/>
    </source>
</evidence>